<reference evidence="15" key="1">
    <citation type="submission" date="2016-01" db="EMBL/GenBank/DDBJ databases">
        <authorList>
            <person name="Peeters C."/>
        </authorList>
    </citation>
    <scope>NUCLEOTIDE SEQUENCE</scope>
    <source>
        <strain evidence="15">LMG 29320</strain>
    </source>
</reference>
<keyword evidence="10" id="KW-0408">Iron</keyword>
<evidence type="ECO:0000256" key="8">
    <source>
        <dbReference type="ARBA" id="ARBA00022982"/>
    </source>
</evidence>
<protein>
    <submittedName>
        <fullName evidence="15">Cytochrome B561</fullName>
    </submittedName>
</protein>
<comment type="subcellular location">
    <subcellularLocation>
        <location evidence="2">Cell membrane</location>
        <topology evidence="2">Multi-pass membrane protein</topology>
    </subcellularLocation>
</comment>
<gene>
    <name evidence="15" type="ORF">AWB77_01543</name>
</gene>
<evidence type="ECO:0000256" key="12">
    <source>
        <dbReference type="ARBA" id="ARBA00037975"/>
    </source>
</evidence>
<feature type="transmembrane region" description="Helical" evidence="13">
    <location>
        <begin position="15"/>
        <end position="34"/>
    </location>
</feature>
<name>A0A158A9N4_9BURK</name>
<feature type="transmembrane region" description="Helical" evidence="13">
    <location>
        <begin position="87"/>
        <end position="108"/>
    </location>
</feature>
<dbReference type="GO" id="GO:0009055">
    <property type="term" value="F:electron transfer activity"/>
    <property type="evidence" value="ECO:0007669"/>
    <property type="project" value="InterPro"/>
</dbReference>
<dbReference type="Pfam" id="PF01292">
    <property type="entry name" value="Ni_hydr_CYTB"/>
    <property type="match status" value="1"/>
</dbReference>
<keyword evidence="3" id="KW-0813">Transport</keyword>
<keyword evidence="5" id="KW-0349">Heme</keyword>
<keyword evidence="6 13" id="KW-0812">Transmembrane</keyword>
<dbReference type="SUPFAM" id="SSF81342">
    <property type="entry name" value="Transmembrane di-heme cytochromes"/>
    <property type="match status" value="1"/>
</dbReference>
<evidence type="ECO:0000313" key="16">
    <source>
        <dbReference type="Proteomes" id="UP000054903"/>
    </source>
</evidence>
<sequence length="188" mass="20701">MQPARAPVYDATARLFHWATAALLLIQYVLAWTMPDVHRDTKPIGLIAWHLGVGVAIFLLVLVRLLWRSVHAAPPEPASLPPALRALARYTHWLLYLLLIAVPLMGWANASSRDWAVTLFAAIPMPPLSPAGSSVGHALGDWHRVFAWVLLALVGMHVAAALFHQFVLRDGTLGRMLPTHRKAASPEQ</sequence>
<dbReference type="InterPro" id="IPR011577">
    <property type="entry name" value="Cyt_b561_bac/Ni-Hgenase"/>
</dbReference>
<evidence type="ECO:0000256" key="2">
    <source>
        <dbReference type="ARBA" id="ARBA00004651"/>
    </source>
</evidence>
<feature type="transmembrane region" description="Helical" evidence="13">
    <location>
        <begin position="145"/>
        <end position="168"/>
    </location>
</feature>
<dbReference type="GO" id="GO:0022904">
    <property type="term" value="P:respiratory electron transport chain"/>
    <property type="evidence" value="ECO:0007669"/>
    <property type="project" value="InterPro"/>
</dbReference>
<comment type="caution">
    <text evidence="15">The sequence shown here is derived from an EMBL/GenBank/DDBJ whole genome shotgun (WGS) entry which is preliminary data.</text>
</comment>
<evidence type="ECO:0000256" key="1">
    <source>
        <dbReference type="ARBA" id="ARBA00001970"/>
    </source>
</evidence>
<comment type="similarity">
    <text evidence="12">Belongs to the cytochrome b561 family.</text>
</comment>
<dbReference type="GO" id="GO:0046872">
    <property type="term" value="F:metal ion binding"/>
    <property type="evidence" value="ECO:0007669"/>
    <property type="project" value="UniProtKB-KW"/>
</dbReference>
<evidence type="ECO:0000313" key="15">
    <source>
        <dbReference type="EMBL" id="SAK54544.1"/>
    </source>
</evidence>
<evidence type="ECO:0000256" key="4">
    <source>
        <dbReference type="ARBA" id="ARBA00022475"/>
    </source>
</evidence>
<comment type="cofactor">
    <cofactor evidence="1">
        <name>heme b</name>
        <dbReference type="ChEBI" id="CHEBI:60344"/>
    </cofactor>
</comment>
<feature type="transmembrane region" description="Helical" evidence="13">
    <location>
        <begin position="46"/>
        <end position="67"/>
    </location>
</feature>
<evidence type="ECO:0000256" key="10">
    <source>
        <dbReference type="ARBA" id="ARBA00023004"/>
    </source>
</evidence>
<dbReference type="GO" id="GO:0005886">
    <property type="term" value="C:plasma membrane"/>
    <property type="evidence" value="ECO:0007669"/>
    <property type="project" value="UniProtKB-SubCell"/>
</dbReference>
<dbReference type="PANTHER" id="PTHR30529:SF1">
    <property type="entry name" value="CYTOCHROME B561 HOMOLOG 2"/>
    <property type="match status" value="1"/>
</dbReference>
<evidence type="ECO:0000256" key="13">
    <source>
        <dbReference type="SAM" id="Phobius"/>
    </source>
</evidence>
<evidence type="ECO:0000256" key="3">
    <source>
        <dbReference type="ARBA" id="ARBA00022448"/>
    </source>
</evidence>
<keyword evidence="8" id="KW-0249">Electron transport</keyword>
<keyword evidence="11 13" id="KW-0472">Membrane</keyword>
<keyword evidence="9 13" id="KW-1133">Transmembrane helix</keyword>
<dbReference type="InterPro" id="IPR016174">
    <property type="entry name" value="Di-haem_cyt_TM"/>
</dbReference>
<proteinExistence type="inferred from homology"/>
<dbReference type="GO" id="GO:0020037">
    <property type="term" value="F:heme binding"/>
    <property type="evidence" value="ECO:0007669"/>
    <property type="project" value="TreeGrafter"/>
</dbReference>
<keyword evidence="4" id="KW-1003">Cell membrane</keyword>
<dbReference type="InterPro" id="IPR052168">
    <property type="entry name" value="Cytochrome_b561_oxidase"/>
</dbReference>
<organism evidence="15 16">
    <name type="scientific">Caballeronia fortuita</name>
    <dbReference type="NCBI Taxonomy" id="1777138"/>
    <lineage>
        <taxon>Bacteria</taxon>
        <taxon>Pseudomonadati</taxon>
        <taxon>Pseudomonadota</taxon>
        <taxon>Betaproteobacteria</taxon>
        <taxon>Burkholderiales</taxon>
        <taxon>Burkholderiaceae</taxon>
        <taxon>Caballeronia</taxon>
    </lineage>
</organism>
<dbReference type="Gene3D" id="1.20.950.20">
    <property type="entry name" value="Transmembrane di-heme cytochromes, Chain C"/>
    <property type="match status" value="1"/>
</dbReference>
<keyword evidence="7" id="KW-0479">Metal-binding</keyword>
<accession>A0A158A9N4</accession>
<evidence type="ECO:0000256" key="6">
    <source>
        <dbReference type="ARBA" id="ARBA00022692"/>
    </source>
</evidence>
<evidence type="ECO:0000256" key="5">
    <source>
        <dbReference type="ARBA" id="ARBA00022617"/>
    </source>
</evidence>
<evidence type="ECO:0000256" key="9">
    <source>
        <dbReference type="ARBA" id="ARBA00022989"/>
    </source>
</evidence>
<dbReference type="EMBL" id="FCNX02000003">
    <property type="protein sequence ID" value="SAK54544.1"/>
    <property type="molecule type" value="Genomic_DNA"/>
</dbReference>
<evidence type="ECO:0000256" key="7">
    <source>
        <dbReference type="ARBA" id="ARBA00022723"/>
    </source>
</evidence>
<dbReference type="Proteomes" id="UP000054903">
    <property type="component" value="Unassembled WGS sequence"/>
</dbReference>
<evidence type="ECO:0000259" key="14">
    <source>
        <dbReference type="Pfam" id="PF01292"/>
    </source>
</evidence>
<keyword evidence="16" id="KW-1185">Reference proteome</keyword>
<dbReference type="AlphaFoldDB" id="A0A158A9N4"/>
<dbReference type="OrthoDB" id="8723024at2"/>
<dbReference type="STRING" id="1777138.AWB77_01543"/>
<feature type="domain" description="Cytochrome b561 bacterial/Ni-hydrogenase" evidence="14">
    <location>
        <begin position="8"/>
        <end position="178"/>
    </location>
</feature>
<evidence type="ECO:0000256" key="11">
    <source>
        <dbReference type="ARBA" id="ARBA00023136"/>
    </source>
</evidence>
<dbReference type="PANTHER" id="PTHR30529">
    <property type="entry name" value="CYTOCHROME B561"/>
    <property type="match status" value="1"/>
</dbReference>
<dbReference type="RefSeq" id="WP_061134072.1">
    <property type="nucleotide sequence ID" value="NZ_FCNX02000003.1"/>
</dbReference>